<feature type="region of interest" description="Disordered" evidence="9">
    <location>
        <begin position="89"/>
        <end position="108"/>
    </location>
</feature>
<dbReference type="AlphaFoldDB" id="A0A1S8DHH4"/>
<dbReference type="SUPFAM" id="SSF101498">
    <property type="entry name" value="Anti-sigma factor FlgM"/>
    <property type="match status" value="1"/>
</dbReference>
<dbReference type="InterPro" id="IPR035890">
    <property type="entry name" value="Anti-sigma-28_factor_FlgM_sf"/>
</dbReference>
<feature type="compositionally biased region" description="Polar residues" evidence="9">
    <location>
        <begin position="39"/>
        <end position="59"/>
    </location>
</feature>
<organism evidence="11 12">
    <name type="scientific">Halopseudomonas pachastrellae</name>
    <dbReference type="NCBI Taxonomy" id="254161"/>
    <lineage>
        <taxon>Bacteria</taxon>
        <taxon>Pseudomonadati</taxon>
        <taxon>Pseudomonadota</taxon>
        <taxon>Gammaproteobacteria</taxon>
        <taxon>Pseudomonadales</taxon>
        <taxon>Pseudomonadaceae</taxon>
        <taxon>Halopseudomonas</taxon>
    </lineage>
</organism>
<evidence type="ECO:0000256" key="7">
    <source>
        <dbReference type="ARBA" id="ARBA00024739"/>
    </source>
</evidence>
<evidence type="ECO:0000256" key="4">
    <source>
        <dbReference type="ARBA" id="ARBA00022795"/>
    </source>
</evidence>
<gene>
    <name evidence="11" type="ORF">BXT89_08275</name>
</gene>
<evidence type="ECO:0000256" key="8">
    <source>
        <dbReference type="ARBA" id="ARBA00030117"/>
    </source>
</evidence>
<keyword evidence="5" id="KW-0805">Transcription regulation</keyword>
<dbReference type="RefSeq" id="WP_083726579.1">
    <property type="nucleotide sequence ID" value="NZ_FOUD01000017.1"/>
</dbReference>
<evidence type="ECO:0000256" key="9">
    <source>
        <dbReference type="SAM" id="MobiDB-lite"/>
    </source>
</evidence>
<reference evidence="11 12" key="1">
    <citation type="submission" date="2017-01" db="EMBL/GenBank/DDBJ databases">
        <title>Draft genome sequence of Pseudomonas pachastrellae type strain CCUG 46540T from a deep sea.</title>
        <authorList>
            <person name="Gomila M."/>
            <person name="Mulet M."/>
            <person name="Lalucat J."/>
            <person name="Garcia-Valdes E."/>
        </authorList>
    </citation>
    <scope>NUCLEOTIDE SEQUENCE [LARGE SCALE GENOMIC DNA]</scope>
    <source>
        <strain evidence="11 12">CCUG 46540</strain>
    </source>
</reference>
<sequence>MVIDFNSPNGANGVGRNSQASSAAAKREAGAVTDRTPDTAAQQAEKSDAPSSVNLSAQAQQLQAIEEKLRDLPEVDSERVSQLRQAIADGSYKPDSSRIADKLLNLEG</sequence>
<dbReference type="OrthoDB" id="5738369at2"/>
<feature type="region of interest" description="Disordered" evidence="9">
    <location>
        <begin position="1"/>
        <end position="59"/>
    </location>
</feature>
<evidence type="ECO:0000259" key="10">
    <source>
        <dbReference type="Pfam" id="PF04316"/>
    </source>
</evidence>
<dbReference type="NCBIfam" id="TIGR03824">
    <property type="entry name" value="FlgM_jcvi"/>
    <property type="match status" value="1"/>
</dbReference>
<dbReference type="Proteomes" id="UP000242847">
    <property type="component" value="Unassembled WGS sequence"/>
</dbReference>
<dbReference type="STRING" id="254161.SAMN05216256_11725"/>
<evidence type="ECO:0000256" key="6">
    <source>
        <dbReference type="ARBA" id="ARBA00023163"/>
    </source>
</evidence>
<keyword evidence="11" id="KW-0969">Cilium</keyword>
<keyword evidence="3" id="KW-0678">Repressor</keyword>
<evidence type="ECO:0000256" key="1">
    <source>
        <dbReference type="ARBA" id="ARBA00005322"/>
    </source>
</evidence>
<evidence type="ECO:0000313" key="11">
    <source>
        <dbReference type="EMBL" id="ONM44236.1"/>
    </source>
</evidence>
<dbReference type="InterPro" id="IPR031316">
    <property type="entry name" value="FlgM_C"/>
</dbReference>
<name>A0A1S8DHH4_9GAMM</name>
<dbReference type="InterPro" id="IPR007412">
    <property type="entry name" value="FlgM"/>
</dbReference>
<feature type="domain" description="Anti-sigma-28 factor FlgM C-terminal" evidence="10">
    <location>
        <begin position="52"/>
        <end position="105"/>
    </location>
</feature>
<comment type="similarity">
    <text evidence="1">Belongs to the FlgM family.</text>
</comment>
<comment type="caution">
    <text evidence="11">The sequence shown here is derived from an EMBL/GenBank/DDBJ whole genome shotgun (WGS) entry which is preliminary data.</text>
</comment>
<evidence type="ECO:0000256" key="5">
    <source>
        <dbReference type="ARBA" id="ARBA00023015"/>
    </source>
</evidence>
<keyword evidence="4" id="KW-1005">Bacterial flagellum biogenesis</keyword>
<feature type="compositionally biased region" description="Polar residues" evidence="9">
    <location>
        <begin position="1"/>
        <end position="10"/>
    </location>
</feature>
<keyword evidence="11" id="KW-0282">Flagellum</keyword>
<dbReference type="GO" id="GO:0044781">
    <property type="term" value="P:bacterial-type flagellum organization"/>
    <property type="evidence" value="ECO:0007669"/>
    <property type="project" value="UniProtKB-KW"/>
</dbReference>
<evidence type="ECO:0000256" key="2">
    <source>
        <dbReference type="ARBA" id="ARBA00017823"/>
    </source>
</evidence>
<evidence type="ECO:0000313" key="12">
    <source>
        <dbReference type="Proteomes" id="UP000242847"/>
    </source>
</evidence>
<accession>A0A1S8DHH4</accession>
<dbReference type="Pfam" id="PF04316">
    <property type="entry name" value="FlgM"/>
    <property type="match status" value="1"/>
</dbReference>
<keyword evidence="11" id="KW-0966">Cell projection</keyword>
<comment type="function">
    <text evidence="7">Responsible for the coupling of flagellin expression to flagellar assembly by preventing expression of the flagellin genes when a component of the middle class of proteins is defective. It negatively regulates flagellar genes by inhibiting the activity of FliA by directly binding to FliA.</text>
</comment>
<dbReference type="GO" id="GO:0045892">
    <property type="term" value="P:negative regulation of DNA-templated transcription"/>
    <property type="evidence" value="ECO:0007669"/>
    <property type="project" value="InterPro"/>
</dbReference>
<keyword evidence="12" id="KW-1185">Reference proteome</keyword>
<evidence type="ECO:0000256" key="3">
    <source>
        <dbReference type="ARBA" id="ARBA00022491"/>
    </source>
</evidence>
<protein>
    <recommendedName>
        <fullName evidence="2">Negative regulator of flagellin synthesis</fullName>
    </recommendedName>
    <alternativeName>
        <fullName evidence="8">Anti-sigma-28 factor</fullName>
    </alternativeName>
</protein>
<keyword evidence="6" id="KW-0804">Transcription</keyword>
<dbReference type="EMBL" id="MUBC01000015">
    <property type="protein sequence ID" value="ONM44236.1"/>
    <property type="molecule type" value="Genomic_DNA"/>
</dbReference>
<proteinExistence type="inferred from homology"/>